<dbReference type="EMBL" id="BGPR01019984">
    <property type="protein sequence ID" value="GBN83509.1"/>
    <property type="molecule type" value="Genomic_DNA"/>
</dbReference>
<comment type="caution">
    <text evidence="2">The sequence shown here is derived from an EMBL/GenBank/DDBJ whole genome shotgun (WGS) entry which is preliminary data.</text>
</comment>
<dbReference type="Proteomes" id="UP000499080">
    <property type="component" value="Unassembled WGS sequence"/>
</dbReference>
<organism evidence="2 3">
    <name type="scientific">Araneus ventricosus</name>
    <name type="common">Orbweaver spider</name>
    <name type="synonym">Epeira ventricosa</name>
    <dbReference type="NCBI Taxonomy" id="182803"/>
    <lineage>
        <taxon>Eukaryota</taxon>
        <taxon>Metazoa</taxon>
        <taxon>Ecdysozoa</taxon>
        <taxon>Arthropoda</taxon>
        <taxon>Chelicerata</taxon>
        <taxon>Arachnida</taxon>
        <taxon>Araneae</taxon>
        <taxon>Araneomorphae</taxon>
        <taxon>Entelegynae</taxon>
        <taxon>Araneoidea</taxon>
        <taxon>Araneidae</taxon>
        <taxon>Araneus</taxon>
    </lineage>
</organism>
<evidence type="ECO:0000313" key="2">
    <source>
        <dbReference type="EMBL" id="GBN83509.1"/>
    </source>
</evidence>
<name>A0A4Y2S8A6_ARAVE</name>
<protein>
    <submittedName>
        <fullName evidence="2">Uncharacterized protein</fullName>
    </submittedName>
</protein>
<proteinExistence type="predicted"/>
<sequence length="203" mass="23273">MDENPLKRYHWELAIMYAPERHLRHTEGAFNRAVRRHHTGGVFSPDVYHHHHTGGKRCTTAGSPLGRDERGQRAYKTVGSWELGGGIKASVVQSSDGGAFVNIRRFIIQNRPTMDGVRMTWEFFSEQLLDFRFGERTSSFISNNLLIALSEEDRVCLQNIHKSSLYIKEIHKLKAYDIKLNAEQLNVLKTTNFDVSECLSNLQ</sequence>
<accession>A0A4Y2S8A6</accession>
<evidence type="ECO:0000313" key="3">
    <source>
        <dbReference type="Proteomes" id="UP000499080"/>
    </source>
</evidence>
<keyword evidence="3" id="KW-1185">Reference proteome</keyword>
<gene>
    <name evidence="2" type="ORF">AVEN_266030_1</name>
</gene>
<reference evidence="2 3" key="1">
    <citation type="journal article" date="2019" name="Sci. Rep.">
        <title>Orb-weaving spider Araneus ventricosus genome elucidates the spidroin gene catalogue.</title>
        <authorList>
            <person name="Kono N."/>
            <person name="Nakamura H."/>
            <person name="Ohtoshi R."/>
            <person name="Moran D.A.P."/>
            <person name="Shinohara A."/>
            <person name="Yoshida Y."/>
            <person name="Fujiwara M."/>
            <person name="Mori M."/>
            <person name="Tomita M."/>
            <person name="Arakawa K."/>
        </authorList>
    </citation>
    <scope>NUCLEOTIDE SEQUENCE [LARGE SCALE GENOMIC DNA]</scope>
</reference>
<dbReference type="AlphaFoldDB" id="A0A4Y2S8A6"/>
<evidence type="ECO:0000256" key="1">
    <source>
        <dbReference type="SAM" id="MobiDB-lite"/>
    </source>
</evidence>
<feature type="region of interest" description="Disordered" evidence="1">
    <location>
        <begin position="46"/>
        <end position="69"/>
    </location>
</feature>